<proteinExistence type="predicted"/>
<protein>
    <submittedName>
        <fullName evidence="1">Uncharacterized protein</fullName>
    </submittedName>
</protein>
<accession>A0A9Q0NAI6</accession>
<dbReference type="AlphaFoldDB" id="A0A9Q0NAI6"/>
<evidence type="ECO:0000313" key="1">
    <source>
        <dbReference type="EMBL" id="KAJ6646826.1"/>
    </source>
</evidence>
<feature type="non-terminal residue" evidence="1">
    <location>
        <position position="179"/>
    </location>
</feature>
<evidence type="ECO:0000313" key="2">
    <source>
        <dbReference type="Proteomes" id="UP001151699"/>
    </source>
</evidence>
<sequence length="179" mass="20121">MYRDNRIDLLHAYQSHSGHETIKRMKKLKLNGVTCASVLSNDGKYEIAMGLTNGNIEFVDFSTNAMMAKKFSTDVFGNSVENIDFNKDCDILASTFQSGELQLFNMKSFRKLQRYRLDMKSDLVRFHPTNPHLLAVSSLAGALSVINVNIKRTMYSNAKAHKIYSAGISWLTSSPSTLL</sequence>
<comment type="caution">
    <text evidence="1">The sequence shown here is derived from an EMBL/GenBank/DDBJ whole genome shotgun (WGS) entry which is preliminary data.</text>
</comment>
<dbReference type="OrthoDB" id="1602884at2759"/>
<name>A0A9Q0NAI6_9DIPT</name>
<keyword evidence="2" id="KW-1185">Reference proteome</keyword>
<gene>
    <name evidence="1" type="ORF">Bhyg_02040</name>
</gene>
<dbReference type="SUPFAM" id="SSF50978">
    <property type="entry name" value="WD40 repeat-like"/>
    <property type="match status" value="1"/>
</dbReference>
<dbReference type="Gene3D" id="2.130.10.10">
    <property type="entry name" value="YVTN repeat-like/Quinoprotein amine dehydrogenase"/>
    <property type="match status" value="1"/>
</dbReference>
<organism evidence="1 2">
    <name type="scientific">Pseudolycoriella hygida</name>
    <dbReference type="NCBI Taxonomy" id="35572"/>
    <lineage>
        <taxon>Eukaryota</taxon>
        <taxon>Metazoa</taxon>
        <taxon>Ecdysozoa</taxon>
        <taxon>Arthropoda</taxon>
        <taxon>Hexapoda</taxon>
        <taxon>Insecta</taxon>
        <taxon>Pterygota</taxon>
        <taxon>Neoptera</taxon>
        <taxon>Endopterygota</taxon>
        <taxon>Diptera</taxon>
        <taxon>Nematocera</taxon>
        <taxon>Sciaroidea</taxon>
        <taxon>Sciaridae</taxon>
        <taxon>Pseudolycoriella</taxon>
    </lineage>
</organism>
<reference evidence="1" key="1">
    <citation type="submission" date="2022-07" db="EMBL/GenBank/DDBJ databases">
        <authorList>
            <person name="Trinca V."/>
            <person name="Uliana J.V.C."/>
            <person name="Torres T.T."/>
            <person name="Ward R.J."/>
            <person name="Monesi N."/>
        </authorList>
    </citation>
    <scope>NUCLEOTIDE SEQUENCE</scope>
    <source>
        <strain evidence="1">HSMRA1968</strain>
        <tissue evidence="1">Whole embryos</tissue>
    </source>
</reference>
<dbReference type="InterPro" id="IPR015943">
    <property type="entry name" value="WD40/YVTN_repeat-like_dom_sf"/>
</dbReference>
<dbReference type="InterPro" id="IPR036322">
    <property type="entry name" value="WD40_repeat_dom_sf"/>
</dbReference>
<dbReference type="EMBL" id="WJQU01000001">
    <property type="protein sequence ID" value="KAJ6646826.1"/>
    <property type="molecule type" value="Genomic_DNA"/>
</dbReference>
<dbReference type="Proteomes" id="UP001151699">
    <property type="component" value="Chromosome A"/>
</dbReference>